<keyword evidence="2" id="KW-1185">Reference proteome</keyword>
<dbReference type="Proteomes" id="UP001220064">
    <property type="component" value="Chromosome"/>
</dbReference>
<reference evidence="1 2" key="1">
    <citation type="submission" date="2020-10" db="EMBL/GenBank/DDBJ databases">
        <title>Complete genome sequence of Corynebacterium massiliense DSM 45435, type strain of Corynebacterium massiliense.</title>
        <authorList>
            <person name="Busche T."/>
            <person name="Kalinowski J."/>
            <person name="Ruckert C."/>
        </authorList>
    </citation>
    <scope>NUCLEOTIDE SEQUENCE [LARGE SCALE GENOMIC DNA]</scope>
    <source>
        <strain evidence="1 2">DSM 45435</strain>
    </source>
</reference>
<protein>
    <submittedName>
        <fullName evidence="1">Uncharacterized protein</fullName>
    </submittedName>
</protein>
<accession>A0ABY7UBP8</accession>
<sequence length="33" mass="3697">MSTVIDLFGDIANYIYVLIQQLQQGIGPQLPTF</sequence>
<evidence type="ECO:0000313" key="1">
    <source>
        <dbReference type="EMBL" id="WCZ33344.1"/>
    </source>
</evidence>
<name>A0ABY7UBP8_9CORY</name>
<evidence type="ECO:0000313" key="2">
    <source>
        <dbReference type="Proteomes" id="UP001220064"/>
    </source>
</evidence>
<gene>
    <name evidence="1" type="ORF">CMASS_09665</name>
</gene>
<proteinExistence type="predicted"/>
<dbReference type="EMBL" id="CP063189">
    <property type="protein sequence ID" value="WCZ33344.1"/>
    <property type="molecule type" value="Genomic_DNA"/>
</dbReference>
<organism evidence="1 2">
    <name type="scientific">Corynebacterium massiliense DSM 45435</name>
    <dbReference type="NCBI Taxonomy" id="1121364"/>
    <lineage>
        <taxon>Bacteria</taxon>
        <taxon>Bacillati</taxon>
        <taxon>Actinomycetota</taxon>
        <taxon>Actinomycetes</taxon>
        <taxon>Mycobacteriales</taxon>
        <taxon>Corynebacteriaceae</taxon>
        <taxon>Corynebacterium</taxon>
    </lineage>
</organism>